<protein>
    <submittedName>
        <fullName evidence="1">Uncharacterized protein</fullName>
    </submittedName>
</protein>
<dbReference type="EMBL" id="LR796680">
    <property type="protein sequence ID" value="CAB4158627.1"/>
    <property type="molecule type" value="Genomic_DNA"/>
</dbReference>
<sequence>MCGFKPLGNEGISLKDTEKITIGITSPGYVVTDFMTSILDVARSQKQLGQFISLQGSGVISRLRNQVVATFLEKTTDDWLLQIDTDQRFTVDHFKKLVSAADKDKRPIVSGVVHGGWEVGELYLEPVPCIFKLGTDNGLYAIHEYEEDSVIEIDACGTGAIIIHRSVLERFVKESDPVHQGDKWGFYQDMPLHKEWVGEDLLWCIRAKSFGYKLHAHTGVQMEHQRKMWVGKKQHKDFERFRRARLQSEEQINGNNN</sequence>
<name>A0A6J5NIK1_9CAUD</name>
<evidence type="ECO:0000313" key="1">
    <source>
        <dbReference type="EMBL" id="CAB4158627.1"/>
    </source>
</evidence>
<proteinExistence type="predicted"/>
<reference evidence="1" key="1">
    <citation type="submission" date="2020-04" db="EMBL/GenBank/DDBJ databases">
        <authorList>
            <person name="Chiriac C."/>
            <person name="Salcher M."/>
            <person name="Ghai R."/>
            <person name="Kavagutti S V."/>
        </authorList>
    </citation>
    <scope>NUCLEOTIDE SEQUENCE</scope>
</reference>
<gene>
    <name evidence="1" type="ORF">UFOVP701_16</name>
</gene>
<dbReference type="SUPFAM" id="SSF53448">
    <property type="entry name" value="Nucleotide-diphospho-sugar transferases"/>
    <property type="match status" value="1"/>
</dbReference>
<accession>A0A6J5NIK1</accession>
<dbReference type="InterPro" id="IPR029044">
    <property type="entry name" value="Nucleotide-diphossugar_trans"/>
</dbReference>
<dbReference type="Gene3D" id="3.90.550.40">
    <property type="match status" value="1"/>
</dbReference>
<organism evidence="1">
    <name type="scientific">uncultured Caudovirales phage</name>
    <dbReference type="NCBI Taxonomy" id="2100421"/>
    <lineage>
        <taxon>Viruses</taxon>
        <taxon>Duplodnaviria</taxon>
        <taxon>Heunggongvirae</taxon>
        <taxon>Uroviricota</taxon>
        <taxon>Caudoviricetes</taxon>
        <taxon>Peduoviridae</taxon>
        <taxon>Maltschvirus</taxon>
        <taxon>Maltschvirus maltsch</taxon>
    </lineage>
</organism>